<dbReference type="PANTHER" id="PTHR43877">
    <property type="entry name" value="AMINOALKYLPHOSPHONATE N-ACETYLTRANSFERASE-RELATED-RELATED"/>
    <property type="match status" value="1"/>
</dbReference>
<dbReference type="Proteomes" id="UP001317963">
    <property type="component" value="Chromosome"/>
</dbReference>
<dbReference type="PANTHER" id="PTHR43877:SF2">
    <property type="entry name" value="AMINOALKYLPHOSPHONATE N-ACETYLTRANSFERASE-RELATED"/>
    <property type="match status" value="1"/>
</dbReference>
<dbReference type="SUPFAM" id="SSF55729">
    <property type="entry name" value="Acyl-CoA N-acyltransferases (Nat)"/>
    <property type="match status" value="1"/>
</dbReference>
<feature type="domain" description="N-acetyltransferase" evidence="3">
    <location>
        <begin position="1"/>
        <end position="160"/>
    </location>
</feature>
<dbReference type="InterPro" id="IPR000182">
    <property type="entry name" value="GNAT_dom"/>
</dbReference>
<dbReference type="InterPro" id="IPR016181">
    <property type="entry name" value="Acyl_CoA_acyltransferase"/>
</dbReference>
<keyword evidence="5" id="KW-1185">Reference proteome</keyword>
<dbReference type="RefSeq" id="WP_279241736.1">
    <property type="nucleotide sequence ID" value="NZ_CP036501.1"/>
</dbReference>
<dbReference type="EMBL" id="CP036501">
    <property type="protein sequence ID" value="UZP75254.1"/>
    <property type="molecule type" value="Genomic_DNA"/>
</dbReference>
<evidence type="ECO:0000259" key="3">
    <source>
        <dbReference type="PROSITE" id="PS51186"/>
    </source>
</evidence>
<dbReference type="InterPro" id="IPR016890">
    <property type="entry name" value="UCP028520"/>
</dbReference>
<dbReference type="Gene3D" id="3.40.630.30">
    <property type="match status" value="1"/>
</dbReference>
<evidence type="ECO:0000313" key="5">
    <source>
        <dbReference type="Proteomes" id="UP001317963"/>
    </source>
</evidence>
<evidence type="ECO:0000313" key="4">
    <source>
        <dbReference type="EMBL" id="UZP75254.1"/>
    </source>
</evidence>
<sequence length="166" mass="18307">MIVRHATADDADTITALNEVFVSVTSPMDGERFRELFKLSSFCLVAEAPNEVLGFVIAMTNGAPYDNGNYKWFDDRVSDMVYVDRIVLASEARGQGIGRELYRYLSELSLGAGCSVMTAEMDIDPPNAHSVHFHRMLGFAEIGQRTLDSGKRVSMQSVALSEATFV</sequence>
<dbReference type="InterPro" id="IPR050832">
    <property type="entry name" value="Bact_Acetyltransf"/>
</dbReference>
<dbReference type="Pfam" id="PF00583">
    <property type="entry name" value="Acetyltransf_1"/>
    <property type="match status" value="1"/>
</dbReference>
<evidence type="ECO:0000256" key="1">
    <source>
        <dbReference type="ARBA" id="ARBA00022679"/>
    </source>
</evidence>
<keyword evidence="2" id="KW-0012">Acyltransferase</keyword>
<keyword evidence="1" id="KW-0808">Transferase</keyword>
<organism evidence="4 5">
    <name type="scientific">Candidatus Paraluminiphilus aquimaris</name>
    <dbReference type="NCBI Taxonomy" id="2518994"/>
    <lineage>
        <taxon>Bacteria</taxon>
        <taxon>Pseudomonadati</taxon>
        <taxon>Pseudomonadota</taxon>
        <taxon>Gammaproteobacteria</taxon>
        <taxon>Cellvibrionales</taxon>
        <taxon>Halieaceae</taxon>
        <taxon>Candidatus Paraluminiphilus</taxon>
    </lineage>
</organism>
<name>A0ABY6Q9F5_9GAMM</name>
<accession>A0ABY6Q9F5</accession>
<gene>
    <name evidence="4" type="ORF">E0F26_11130</name>
</gene>
<proteinExistence type="predicted"/>
<reference evidence="4 5" key="1">
    <citation type="submission" date="2019-02" db="EMBL/GenBank/DDBJ databases">
        <title>Halieaceae_genomes.</title>
        <authorList>
            <person name="Li S.-H."/>
        </authorList>
    </citation>
    <scope>NUCLEOTIDE SEQUENCE [LARGE SCALE GENOMIC DNA]</scope>
    <source>
        <strain evidence="4 5">JH123</strain>
    </source>
</reference>
<dbReference type="CDD" id="cd04301">
    <property type="entry name" value="NAT_SF"/>
    <property type="match status" value="1"/>
</dbReference>
<evidence type="ECO:0000256" key="2">
    <source>
        <dbReference type="ARBA" id="ARBA00023315"/>
    </source>
</evidence>
<dbReference type="PROSITE" id="PS51186">
    <property type="entry name" value="GNAT"/>
    <property type="match status" value="1"/>
</dbReference>
<dbReference type="PIRSF" id="PIRSF028520">
    <property type="entry name" value="UCP028520"/>
    <property type="match status" value="1"/>
</dbReference>
<protein>
    <submittedName>
        <fullName evidence="4">GNAT family N-acetyltransferase</fullName>
    </submittedName>
</protein>